<feature type="compositionally biased region" description="Polar residues" evidence="1">
    <location>
        <begin position="605"/>
        <end position="672"/>
    </location>
</feature>
<feature type="compositionally biased region" description="Acidic residues" evidence="1">
    <location>
        <begin position="707"/>
        <end position="718"/>
    </location>
</feature>
<feature type="compositionally biased region" description="Low complexity" evidence="1">
    <location>
        <begin position="584"/>
        <end position="604"/>
    </location>
</feature>
<feature type="compositionally biased region" description="Basic and acidic residues" evidence="1">
    <location>
        <begin position="146"/>
        <end position="176"/>
    </location>
</feature>
<dbReference type="Proteomes" id="UP000076532">
    <property type="component" value="Unassembled WGS sequence"/>
</dbReference>
<feature type="region of interest" description="Disordered" evidence="1">
    <location>
        <begin position="384"/>
        <end position="428"/>
    </location>
</feature>
<dbReference type="OrthoDB" id="3269842at2759"/>
<evidence type="ECO:0000313" key="3">
    <source>
        <dbReference type="Proteomes" id="UP000076532"/>
    </source>
</evidence>
<gene>
    <name evidence="2" type="ORF">FIBSPDRAFT_793602</name>
</gene>
<feature type="compositionally biased region" description="Low complexity" evidence="1">
    <location>
        <begin position="520"/>
        <end position="537"/>
    </location>
</feature>
<feature type="compositionally biased region" description="Polar residues" evidence="1">
    <location>
        <begin position="285"/>
        <end position="307"/>
    </location>
</feature>
<evidence type="ECO:0000256" key="1">
    <source>
        <dbReference type="SAM" id="MobiDB-lite"/>
    </source>
</evidence>
<proteinExistence type="predicted"/>
<keyword evidence="3" id="KW-1185">Reference proteome</keyword>
<sequence length="863" mass="91632">MAHRPSSALSSNNLAPPPRTSTPGQIQQRRKTVPSLPPPGALNLPEPVYGQRETSSSSRPPSPLRNGFVPQFADPVDSDEEEFEGDDDEDWGPDKYRSTSPGPSVTQFATNLASRVNSLLTSPVRPTSSASSMHSGHMTDAELEADAERERDQSRREAERILTQEANERKAVEERVLALMHSPRGGGPSQGRHDLAPPVRSQTMPAASPPSPSASQKENAGGWWAVAKNKLTSTKDKEPLTPAQQVIQEAKERQEGKPNGKAKEREAQGWFSSDSVTPLNLAIPGNTNMTTPRKPVTPTSGSPNNNVFRPAPPPDLTPSPMRGSPSREPPPLYAQFNAAGTLDVAGTLLVIARRFEKLEKWSVGHVRALEERMSDVERWLVDKEKDRERDKASLSTLDLNDNSSQHLSTNGPTLQHLTTTTAPTKAPDTGKTIEELQEIREEVTELQGRVGELGREVAKLATAPANLSSGPFTRSPLITTAPLTPKASSVAAVSSASPPPTLPDLGLTPRRAPSLTARDSTSPPIAAPSPTASALSPNSRLPYPTGDYTSPPSSPPLPSVLSSTRPLNIPGLPNSNARKDSDPSGSYTTASSLSSSVSSYGSLSIPHTVSPPQSHSRGHSPSQSHSRGHSPSQSQSRGHSPSQSQSRGHSPSNESPASGAGSSSKRTPNASPTPRKRYTVALGGPITDPGRRIASPPPIGKDRKPDTDDDEDEEEEEFRETIGKSAGRLMSASTPTPASRADIRRLRTQSAYISPSPKSNVNSHSTAKTAGGDDTMSPGTLTRLRSRSTDRFGSPSLSSSSQSSTSSFASNRGEAGGVFSGGKFVDPLVLRKQEKARGKAPTATGGGRKVPVGQLVAFFDGDR</sequence>
<feature type="compositionally biased region" description="Polar residues" evidence="1">
    <location>
        <begin position="98"/>
        <end position="134"/>
    </location>
</feature>
<feature type="compositionally biased region" description="Low complexity" evidence="1">
    <location>
        <begin position="794"/>
        <end position="810"/>
    </location>
</feature>
<reference evidence="2 3" key="1">
    <citation type="journal article" date="2016" name="Mol. Biol. Evol.">
        <title>Comparative Genomics of Early-Diverging Mushroom-Forming Fungi Provides Insights into the Origins of Lignocellulose Decay Capabilities.</title>
        <authorList>
            <person name="Nagy L.G."/>
            <person name="Riley R."/>
            <person name="Tritt A."/>
            <person name="Adam C."/>
            <person name="Daum C."/>
            <person name="Floudas D."/>
            <person name="Sun H."/>
            <person name="Yadav J.S."/>
            <person name="Pangilinan J."/>
            <person name="Larsson K.H."/>
            <person name="Matsuura K."/>
            <person name="Barry K."/>
            <person name="Labutti K."/>
            <person name="Kuo R."/>
            <person name="Ohm R.A."/>
            <person name="Bhattacharya S.S."/>
            <person name="Shirouzu T."/>
            <person name="Yoshinaga Y."/>
            <person name="Martin F.M."/>
            <person name="Grigoriev I.V."/>
            <person name="Hibbett D.S."/>
        </authorList>
    </citation>
    <scope>NUCLEOTIDE SEQUENCE [LARGE SCALE GENOMIC DNA]</scope>
    <source>
        <strain evidence="2 3">CBS 109695</strain>
    </source>
</reference>
<feature type="region of interest" description="Disordered" evidence="1">
    <location>
        <begin position="1"/>
        <end position="334"/>
    </location>
</feature>
<evidence type="ECO:0000313" key="2">
    <source>
        <dbReference type="EMBL" id="KZP16979.1"/>
    </source>
</evidence>
<protein>
    <submittedName>
        <fullName evidence="2">Uncharacterized protein</fullName>
    </submittedName>
</protein>
<dbReference type="EMBL" id="KV417587">
    <property type="protein sequence ID" value="KZP16979.1"/>
    <property type="molecule type" value="Genomic_DNA"/>
</dbReference>
<accession>A0A166FMS9</accession>
<name>A0A166FMS9_9AGAM</name>
<feature type="compositionally biased region" description="Acidic residues" evidence="1">
    <location>
        <begin position="76"/>
        <end position="91"/>
    </location>
</feature>
<feature type="region of interest" description="Disordered" evidence="1">
    <location>
        <begin position="490"/>
        <end position="863"/>
    </location>
</feature>
<feature type="compositionally biased region" description="Polar residues" evidence="1">
    <location>
        <begin position="748"/>
        <end position="768"/>
    </location>
</feature>
<dbReference type="AlphaFoldDB" id="A0A166FMS9"/>
<organism evidence="2 3">
    <name type="scientific">Athelia psychrophila</name>
    <dbReference type="NCBI Taxonomy" id="1759441"/>
    <lineage>
        <taxon>Eukaryota</taxon>
        <taxon>Fungi</taxon>
        <taxon>Dikarya</taxon>
        <taxon>Basidiomycota</taxon>
        <taxon>Agaricomycotina</taxon>
        <taxon>Agaricomycetes</taxon>
        <taxon>Agaricomycetidae</taxon>
        <taxon>Atheliales</taxon>
        <taxon>Atheliaceae</taxon>
        <taxon>Athelia</taxon>
    </lineage>
</organism>
<feature type="compositionally biased region" description="Basic and acidic residues" evidence="1">
    <location>
        <begin position="249"/>
        <end position="267"/>
    </location>
</feature>
<feature type="compositionally biased region" description="Low complexity" evidence="1">
    <location>
        <begin position="393"/>
        <end position="428"/>
    </location>
</feature>